<proteinExistence type="inferred from homology"/>
<name>A0A3Q8I5F1_SORCE</name>
<dbReference type="InterPro" id="IPR041664">
    <property type="entry name" value="AAA_16"/>
</dbReference>
<dbReference type="PANTHER" id="PTHR43671:SF13">
    <property type="entry name" value="SERINE_THREONINE-PROTEIN KINASE NEK2"/>
    <property type="match status" value="1"/>
</dbReference>
<dbReference type="Gene3D" id="1.10.510.10">
    <property type="entry name" value="Transferase(Phosphotransferase) domain 1"/>
    <property type="match status" value="2"/>
</dbReference>
<dbReference type="EC" id="2.7.11.1" evidence="2"/>
<dbReference type="GO" id="GO:0005524">
    <property type="term" value="F:ATP binding"/>
    <property type="evidence" value="ECO:0007669"/>
    <property type="project" value="UniProtKB-UniRule"/>
</dbReference>
<dbReference type="SMART" id="SM00220">
    <property type="entry name" value="S_TKc"/>
    <property type="match status" value="1"/>
</dbReference>
<feature type="domain" description="Protein kinase" evidence="8">
    <location>
        <begin position="13"/>
        <end position="358"/>
    </location>
</feature>
<dbReference type="InterPro" id="IPR027417">
    <property type="entry name" value="P-loop_NTPase"/>
</dbReference>
<keyword evidence="3" id="KW-0808">Transferase</keyword>
<dbReference type="Gene3D" id="3.40.50.300">
    <property type="entry name" value="P-loop containing nucleotide triphosphate hydrolases"/>
    <property type="match status" value="1"/>
</dbReference>
<sequence length="1321" mass="141568">MSLSPSFAGTARFDVRAELGHGAMGTVYRVYDRELDTEVALKTMRRLGPRELLQLKAEFRSRAGVTHPNLVELHELFVGEDLCFFTMELVDGQDLSSWLRRDLALSGGAAAADSALLGSTLGEVVESGTAPVDWARHAMAEQALAAGAPPLHRVQPALRALAAAAPAAATAASWSRLRRALAGLVEALHALHESGRVHRDVKPANVFVTPGDRVVLFDFGLVTELRAAEADGGAQRIAGTPAYMAPEQALRETVTRAADLYAVGVILYEALTGALPFSGEVATLLHNKVHLTPRPARAVAPDAPGDLAELAMDLLSRSPERRPTAEQCIARLTRGGDATAATSALVGAPAAGRRRPFVGRADEIAALQDAVDEVAELRRQVTVHIHGPSGMGKSTLAREFLASQRLAGAPLILEGRCHPQESVPYKALDAAIDAIARFLDTLPPAEVEELLPPNAHALLRLFPVLAKFPAFRGAAVPAALPEAIELRAQGATALRELVARVAERRDLILWLDDVQWGDVDSAPLLDELLRAPAPPFLLLLTYRTDERETSPLLRHLSSVARDAGPSRVVTIALGALGAEEVAELARGFLGVQGPAMQRQLQAIVAHAEGNPFIAGEMARYLDARAAGRARGGAEALPEHLDAAQVVLARIRSLPPEQRALLEVAAVAGGPVERSVALDAAGLGERARPLVVQLRDANLLREVAAGGAIAVAAYHDRIREVLVGAMADGERRARHRGIAEALTARASTDFDALLLHWEGAGDRARAGQHAIRAADRAAAALAFDNAAALYEKSLALLGDSAERPGLLERLGEVLANRGRAPEAAERYLEAAAALTGAGSIRRISDLKRRAAEQYIKSGRFEQGWGEMRAVLEELGIPVPGSALGTVGTAMLRRIAFLARPVEVERKVFTPAPPDEQHRMDVLWSATTSWAIVNYTLSDLFRLMHLRRAVASGNASELCRALAYEASMEAHVGGRFFDGNVRKLLAKVEHLAQRTGDPYDRAWQHLALANVGYTGGRWRETAEACARADEVFRERCPGSAWERVTVAVFFHQTLAMLGDLTRLRGRLAELQKDAALRGDIHASCEAYINEPALVWLADDRIGEARERASQALAAQSTRAPRWPVNAYRRQQYADLVAAVYAGAYQGDPWPAWAAVEAQWPAIKAAFLLPLRITGLFIRHARARAALAAAAALPNDRCAPPAGVGRGWTRRALLEDARGQAQAIARDPAGCAAPLASLVRAGLARLDGGGFAAQRELARAIEGFDRHEMALYREAARYALGELRGGAEGAGLVRRAEAWMAEQGVKKPRSLVAAMAPGLVLTRG</sequence>
<comment type="similarity">
    <text evidence="1">Belongs to the protein kinase superfamily. NEK Ser/Thr protein kinase family. NIMA subfamily.</text>
</comment>
<dbReference type="InterPro" id="IPR017441">
    <property type="entry name" value="Protein_kinase_ATP_BS"/>
</dbReference>
<dbReference type="EMBL" id="MH908887">
    <property type="protein sequence ID" value="AYM52884.1"/>
    <property type="molecule type" value="Genomic_DNA"/>
</dbReference>
<dbReference type="InterPro" id="IPR011990">
    <property type="entry name" value="TPR-like_helical_dom_sf"/>
</dbReference>
<dbReference type="InterPro" id="IPR000719">
    <property type="entry name" value="Prot_kinase_dom"/>
</dbReference>
<evidence type="ECO:0000256" key="4">
    <source>
        <dbReference type="ARBA" id="ARBA00022741"/>
    </source>
</evidence>
<dbReference type="Pfam" id="PF00069">
    <property type="entry name" value="Pkinase"/>
    <property type="match status" value="2"/>
</dbReference>
<dbReference type="PROSITE" id="PS00107">
    <property type="entry name" value="PROTEIN_KINASE_ATP"/>
    <property type="match status" value="1"/>
</dbReference>
<accession>A0A3Q8I5F1</accession>
<dbReference type="CDD" id="cd14014">
    <property type="entry name" value="STKc_PknB_like"/>
    <property type="match status" value="1"/>
</dbReference>
<reference evidence="9" key="1">
    <citation type="journal article" date="2018" name="J. Ind. Microbiol. Biotechnol.">
        <title>Genome mining reveals uncommon alkylpyrones as type III PKS products from myxobacteria.</title>
        <authorList>
            <person name="Hug J.J."/>
            <person name="Panter F."/>
            <person name="Krug D."/>
            <person name="Muller R."/>
        </authorList>
    </citation>
    <scope>NUCLEOTIDE SEQUENCE</scope>
    <source>
        <strain evidence="9">So ce377</strain>
    </source>
</reference>
<evidence type="ECO:0000256" key="3">
    <source>
        <dbReference type="ARBA" id="ARBA00022679"/>
    </source>
</evidence>
<feature type="binding site" evidence="7">
    <location>
        <position position="42"/>
    </location>
    <ligand>
        <name>ATP</name>
        <dbReference type="ChEBI" id="CHEBI:30616"/>
    </ligand>
</feature>
<organism evidence="9">
    <name type="scientific">Sorangium cellulosum</name>
    <name type="common">Polyangium cellulosum</name>
    <dbReference type="NCBI Taxonomy" id="56"/>
    <lineage>
        <taxon>Bacteria</taxon>
        <taxon>Pseudomonadati</taxon>
        <taxon>Myxococcota</taxon>
        <taxon>Polyangia</taxon>
        <taxon>Polyangiales</taxon>
        <taxon>Polyangiaceae</taxon>
        <taxon>Sorangium</taxon>
    </lineage>
</organism>
<keyword evidence="5" id="KW-0418">Kinase</keyword>
<evidence type="ECO:0000313" key="9">
    <source>
        <dbReference type="EMBL" id="AYM52884.1"/>
    </source>
</evidence>
<evidence type="ECO:0000259" key="8">
    <source>
        <dbReference type="PROSITE" id="PS50011"/>
    </source>
</evidence>
<dbReference type="SUPFAM" id="SSF56112">
    <property type="entry name" value="Protein kinase-like (PK-like)"/>
    <property type="match status" value="1"/>
</dbReference>
<evidence type="ECO:0000256" key="6">
    <source>
        <dbReference type="ARBA" id="ARBA00022840"/>
    </source>
</evidence>
<dbReference type="Pfam" id="PF13191">
    <property type="entry name" value="AAA_16"/>
    <property type="match status" value="1"/>
</dbReference>
<dbReference type="GO" id="GO:0004674">
    <property type="term" value="F:protein serine/threonine kinase activity"/>
    <property type="evidence" value="ECO:0007669"/>
    <property type="project" value="UniProtKB-EC"/>
</dbReference>
<keyword evidence="4 7" id="KW-0547">Nucleotide-binding</keyword>
<protein>
    <recommendedName>
        <fullName evidence="2">non-specific serine/threonine protein kinase</fullName>
        <ecNumber evidence="2">2.7.11.1</ecNumber>
    </recommendedName>
</protein>
<dbReference type="PROSITE" id="PS50011">
    <property type="entry name" value="PROTEIN_KINASE_DOM"/>
    <property type="match status" value="1"/>
</dbReference>
<evidence type="ECO:0000256" key="7">
    <source>
        <dbReference type="PROSITE-ProRule" id="PRU10141"/>
    </source>
</evidence>
<dbReference type="PANTHER" id="PTHR43671">
    <property type="entry name" value="SERINE/THREONINE-PROTEIN KINASE NEK"/>
    <property type="match status" value="1"/>
</dbReference>
<dbReference type="SUPFAM" id="SSF52540">
    <property type="entry name" value="P-loop containing nucleoside triphosphate hydrolases"/>
    <property type="match status" value="1"/>
</dbReference>
<evidence type="ECO:0000256" key="1">
    <source>
        <dbReference type="ARBA" id="ARBA00010886"/>
    </source>
</evidence>
<evidence type="ECO:0000256" key="2">
    <source>
        <dbReference type="ARBA" id="ARBA00012513"/>
    </source>
</evidence>
<keyword evidence="6 7" id="KW-0067">ATP-binding</keyword>
<evidence type="ECO:0000256" key="5">
    <source>
        <dbReference type="ARBA" id="ARBA00022777"/>
    </source>
</evidence>
<dbReference type="InterPro" id="IPR011009">
    <property type="entry name" value="Kinase-like_dom_sf"/>
</dbReference>
<dbReference type="SUPFAM" id="SSF48452">
    <property type="entry name" value="TPR-like"/>
    <property type="match status" value="1"/>
</dbReference>
<dbReference type="InterPro" id="IPR050660">
    <property type="entry name" value="NEK_Ser/Thr_kinase"/>
</dbReference>